<keyword evidence="2" id="KW-1185">Reference proteome</keyword>
<proteinExistence type="predicted"/>
<sequence>MHPRYMSDLVALARDISLRSPNLRVLRLSESSGWDQADRNFFAVFLRSFFSDLQLEEFHCDWFPLTGSMTQDLLAMPALKVLNINQELLPLLSNLQKHPLAKPTLERLHLSVNQADVHCLAQIVPLLLPSKLKVLDVISKSAIPSPEEVSELLSSIGRCCTPDHLMELTLDHISLLTTATPTSNAVDITFDDVRPILRLNNLRVVSLTSYSVQLTDGDTKVLAMAWPHLETLHFDTKRMADDVHTTLKSILYLAKYCKNLHDLSFRFADHGDIVQVAVEEVEAVAGHSLLYLSVGHSTIEDPTSVLDFLNFVFPGLKHLSVHPGNATCENWNIVQGMFQWR</sequence>
<dbReference type="Gene3D" id="3.80.10.10">
    <property type="entry name" value="Ribonuclease Inhibitor"/>
    <property type="match status" value="1"/>
</dbReference>
<dbReference type="EMBL" id="JAACJL010000046">
    <property type="protein sequence ID" value="KAF4613195.1"/>
    <property type="molecule type" value="Genomic_DNA"/>
</dbReference>
<name>A0A8H4QM25_9AGAR</name>
<gene>
    <name evidence="1" type="ORF">D9613_010880</name>
</gene>
<dbReference type="Proteomes" id="UP000521872">
    <property type="component" value="Unassembled WGS sequence"/>
</dbReference>
<organism evidence="1 2">
    <name type="scientific">Agrocybe pediades</name>
    <dbReference type="NCBI Taxonomy" id="84607"/>
    <lineage>
        <taxon>Eukaryota</taxon>
        <taxon>Fungi</taxon>
        <taxon>Dikarya</taxon>
        <taxon>Basidiomycota</taxon>
        <taxon>Agaricomycotina</taxon>
        <taxon>Agaricomycetes</taxon>
        <taxon>Agaricomycetidae</taxon>
        <taxon>Agaricales</taxon>
        <taxon>Agaricineae</taxon>
        <taxon>Strophariaceae</taxon>
        <taxon>Agrocybe</taxon>
    </lineage>
</organism>
<dbReference type="InterPro" id="IPR032675">
    <property type="entry name" value="LRR_dom_sf"/>
</dbReference>
<evidence type="ECO:0008006" key="3">
    <source>
        <dbReference type="Google" id="ProtNLM"/>
    </source>
</evidence>
<evidence type="ECO:0000313" key="1">
    <source>
        <dbReference type="EMBL" id="KAF4613195.1"/>
    </source>
</evidence>
<evidence type="ECO:0000313" key="2">
    <source>
        <dbReference type="Proteomes" id="UP000521872"/>
    </source>
</evidence>
<reference evidence="1 2" key="1">
    <citation type="submission" date="2019-12" db="EMBL/GenBank/DDBJ databases">
        <authorList>
            <person name="Floudas D."/>
            <person name="Bentzer J."/>
            <person name="Ahren D."/>
            <person name="Johansson T."/>
            <person name="Persson P."/>
            <person name="Tunlid A."/>
        </authorList>
    </citation>
    <scope>NUCLEOTIDE SEQUENCE [LARGE SCALE GENOMIC DNA]</scope>
    <source>
        <strain evidence="1 2">CBS 102.39</strain>
    </source>
</reference>
<dbReference type="SUPFAM" id="SSF52047">
    <property type="entry name" value="RNI-like"/>
    <property type="match status" value="1"/>
</dbReference>
<protein>
    <recommendedName>
        <fullName evidence="3">F-box protein</fullName>
    </recommendedName>
</protein>
<dbReference type="AlphaFoldDB" id="A0A8H4QM25"/>
<comment type="caution">
    <text evidence="1">The sequence shown here is derived from an EMBL/GenBank/DDBJ whole genome shotgun (WGS) entry which is preliminary data.</text>
</comment>
<accession>A0A8H4QM25</accession>